<dbReference type="PROSITE" id="PS50005">
    <property type="entry name" value="TPR"/>
    <property type="match status" value="1"/>
</dbReference>
<feature type="repeat" description="TPR" evidence="1">
    <location>
        <begin position="8"/>
        <end position="41"/>
    </location>
</feature>
<dbReference type="Gene3D" id="1.25.40.10">
    <property type="entry name" value="Tetratricopeptide repeat domain"/>
    <property type="match status" value="1"/>
</dbReference>
<keyword evidence="1" id="KW-0802">TPR repeat</keyword>
<accession>A0A1I7XT03</accession>
<dbReference type="AlphaFoldDB" id="A0A1I7XT03"/>
<evidence type="ECO:0000256" key="1">
    <source>
        <dbReference type="PROSITE-ProRule" id="PRU00339"/>
    </source>
</evidence>
<dbReference type="InterPro" id="IPR019734">
    <property type="entry name" value="TPR_rpt"/>
</dbReference>
<protein>
    <submittedName>
        <fullName evidence="3">TPR_REGION domain-containing protein</fullName>
    </submittedName>
</protein>
<dbReference type="WBParaSite" id="Hba_20655">
    <property type="protein sequence ID" value="Hba_20655"/>
    <property type="gene ID" value="Hba_20655"/>
</dbReference>
<organism evidence="2 3">
    <name type="scientific">Heterorhabditis bacteriophora</name>
    <name type="common">Entomopathogenic nematode worm</name>
    <dbReference type="NCBI Taxonomy" id="37862"/>
    <lineage>
        <taxon>Eukaryota</taxon>
        <taxon>Metazoa</taxon>
        <taxon>Ecdysozoa</taxon>
        <taxon>Nematoda</taxon>
        <taxon>Chromadorea</taxon>
        <taxon>Rhabditida</taxon>
        <taxon>Rhabditina</taxon>
        <taxon>Rhabditomorpha</taxon>
        <taxon>Strongyloidea</taxon>
        <taxon>Heterorhabditidae</taxon>
        <taxon>Heterorhabditis</taxon>
    </lineage>
</organism>
<name>A0A1I7XT03_HETBA</name>
<keyword evidence="2" id="KW-1185">Reference proteome</keyword>
<reference evidence="3" key="1">
    <citation type="submission" date="2016-11" db="UniProtKB">
        <authorList>
            <consortium name="WormBaseParasite"/>
        </authorList>
    </citation>
    <scope>IDENTIFICATION</scope>
</reference>
<dbReference type="InterPro" id="IPR011990">
    <property type="entry name" value="TPR-like_helical_dom_sf"/>
</dbReference>
<dbReference type="Proteomes" id="UP000095283">
    <property type="component" value="Unplaced"/>
</dbReference>
<proteinExistence type="predicted"/>
<dbReference type="SUPFAM" id="SSF48452">
    <property type="entry name" value="TPR-like"/>
    <property type="match status" value="1"/>
</dbReference>
<sequence length="70" mass="7924">MWFWPQDSRMLVALGEVYTKMGRYRAAEKCFTSAYKYGDVEGTALWLLAKISEAGEADMAISDGEEDESF</sequence>
<evidence type="ECO:0000313" key="2">
    <source>
        <dbReference type="Proteomes" id="UP000095283"/>
    </source>
</evidence>
<evidence type="ECO:0000313" key="3">
    <source>
        <dbReference type="WBParaSite" id="Hba_20655"/>
    </source>
</evidence>